<evidence type="ECO:0008006" key="10">
    <source>
        <dbReference type="Google" id="ProtNLM"/>
    </source>
</evidence>
<evidence type="ECO:0000256" key="3">
    <source>
        <dbReference type="ARBA" id="ARBA00022729"/>
    </source>
</evidence>
<dbReference type="GO" id="GO:0009279">
    <property type="term" value="C:cell outer membrane"/>
    <property type="evidence" value="ECO:0007669"/>
    <property type="project" value="UniProtKB-SubCell"/>
</dbReference>
<protein>
    <recommendedName>
        <fullName evidence="10">RagB/SusD domain-containing protein</fullName>
    </recommendedName>
</protein>
<evidence type="ECO:0000259" key="6">
    <source>
        <dbReference type="Pfam" id="PF07980"/>
    </source>
</evidence>
<name>A0A369QHG2_9BACT</name>
<evidence type="ECO:0000256" key="1">
    <source>
        <dbReference type="ARBA" id="ARBA00004442"/>
    </source>
</evidence>
<dbReference type="OrthoDB" id="9792139at2"/>
<dbReference type="SUPFAM" id="SSF48452">
    <property type="entry name" value="TPR-like"/>
    <property type="match status" value="1"/>
</dbReference>
<dbReference type="InterPro" id="IPR011990">
    <property type="entry name" value="TPR-like_helical_dom_sf"/>
</dbReference>
<feature type="domain" description="SusD-like N-terminal" evidence="7">
    <location>
        <begin position="21"/>
        <end position="225"/>
    </location>
</feature>
<dbReference type="EMBL" id="QASA01000001">
    <property type="protein sequence ID" value="RDC62656.1"/>
    <property type="molecule type" value="Genomic_DNA"/>
</dbReference>
<comment type="subcellular location">
    <subcellularLocation>
        <location evidence="1">Cell outer membrane</location>
    </subcellularLocation>
</comment>
<evidence type="ECO:0000313" key="9">
    <source>
        <dbReference type="Proteomes" id="UP000253919"/>
    </source>
</evidence>
<dbReference type="RefSeq" id="WP_115372072.1">
    <property type="nucleotide sequence ID" value="NZ_QASA01000001.1"/>
</dbReference>
<reference evidence="8 9" key="1">
    <citation type="submission" date="2018-04" db="EMBL/GenBank/DDBJ databases">
        <title>Adhaeribacter sp. HMF7616 genome sequencing and assembly.</title>
        <authorList>
            <person name="Kang H."/>
            <person name="Kang J."/>
            <person name="Cha I."/>
            <person name="Kim H."/>
            <person name="Joh K."/>
        </authorList>
    </citation>
    <scope>NUCLEOTIDE SEQUENCE [LARGE SCALE GENOMIC DNA]</scope>
    <source>
        <strain evidence="8 9">HMF7616</strain>
    </source>
</reference>
<dbReference type="PROSITE" id="PS51257">
    <property type="entry name" value="PROKAR_LIPOPROTEIN"/>
    <property type="match status" value="1"/>
</dbReference>
<dbReference type="Pfam" id="PF14322">
    <property type="entry name" value="SusD-like_3"/>
    <property type="match status" value="1"/>
</dbReference>
<dbReference type="Pfam" id="PF07980">
    <property type="entry name" value="SusD_RagB"/>
    <property type="match status" value="1"/>
</dbReference>
<evidence type="ECO:0000313" key="8">
    <source>
        <dbReference type="EMBL" id="RDC62656.1"/>
    </source>
</evidence>
<comment type="caution">
    <text evidence="8">The sequence shown here is derived from an EMBL/GenBank/DDBJ whole genome shotgun (WGS) entry which is preliminary data.</text>
</comment>
<evidence type="ECO:0000256" key="4">
    <source>
        <dbReference type="ARBA" id="ARBA00023136"/>
    </source>
</evidence>
<gene>
    <name evidence="8" type="ORF">AHMF7616_01250</name>
</gene>
<organism evidence="8 9">
    <name type="scientific">Adhaeribacter pallidiroseus</name>
    <dbReference type="NCBI Taxonomy" id="2072847"/>
    <lineage>
        <taxon>Bacteria</taxon>
        <taxon>Pseudomonadati</taxon>
        <taxon>Bacteroidota</taxon>
        <taxon>Cytophagia</taxon>
        <taxon>Cytophagales</taxon>
        <taxon>Hymenobacteraceae</taxon>
        <taxon>Adhaeribacter</taxon>
    </lineage>
</organism>
<feature type="domain" description="RagB/SusD" evidence="6">
    <location>
        <begin position="281"/>
        <end position="586"/>
    </location>
</feature>
<sequence length="586" mass="67022">MKRIAIVLTTCFLLVAQSCKDYLEFEPKGVVSSDQLNTPEEVDKMVIAAYASLSNDFFLSQMASVPWIWGSVRSDDAYKGGGGTGDNFDQHIMETFNLLAPTNGQINDIWIYLYENLGRANDALRRMETMTEANYPNLKKRQAECRFLRGHWHFILKILFKHPVWVDASLPKEQLNTLTNTTYTSDELWNKIAEDFQFAADNLPLTQQEVGRASQVAAWAYLAKTRLYQAYEQDDNNNVTTINPARLQEVINLCQNIVNSGGKSLSPDFAQNFLCGFENGPESIFSVQYSQDDGTQNGKIQLATGVAYNMAPQFGCCDFLNPSYTLLNAFKTDQTTGLPMMATYNNDFLFKINTWANVNDLSTIDFMSQTVDPRMDHTIGIPTHPWKYDPDFVTTKSWRRVPEVYGYLTSMKSLEHYNSSCFVKLGPFMGTSRNADIIRYDDVLLWLAEAYIETGQHNLALPLINQIRERAANSTGRLVRKDGSRISNYKVSPYLNGINCNWTPEFARQALQWERRLEFATEGVRFFDLVRWGLAAETLNAYFAKEKITFGFLKDAFFKKNRDEYFPIPQAQINFSEGLYRQNKGW</sequence>
<dbReference type="Proteomes" id="UP000253919">
    <property type="component" value="Unassembled WGS sequence"/>
</dbReference>
<keyword evidence="3" id="KW-0732">Signal</keyword>
<evidence type="ECO:0000256" key="2">
    <source>
        <dbReference type="ARBA" id="ARBA00006275"/>
    </source>
</evidence>
<accession>A0A369QHG2</accession>
<dbReference type="AlphaFoldDB" id="A0A369QHG2"/>
<dbReference type="InterPro" id="IPR033985">
    <property type="entry name" value="SusD-like_N"/>
</dbReference>
<keyword evidence="9" id="KW-1185">Reference proteome</keyword>
<dbReference type="InterPro" id="IPR012944">
    <property type="entry name" value="SusD_RagB_dom"/>
</dbReference>
<comment type="similarity">
    <text evidence="2">Belongs to the SusD family.</text>
</comment>
<evidence type="ECO:0000256" key="5">
    <source>
        <dbReference type="ARBA" id="ARBA00023237"/>
    </source>
</evidence>
<evidence type="ECO:0000259" key="7">
    <source>
        <dbReference type="Pfam" id="PF14322"/>
    </source>
</evidence>
<proteinExistence type="inferred from homology"/>
<dbReference type="Gene3D" id="1.25.40.390">
    <property type="match status" value="1"/>
</dbReference>
<keyword evidence="5" id="KW-0998">Cell outer membrane</keyword>
<keyword evidence="4" id="KW-0472">Membrane</keyword>